<dbReference type="OrthoDB" id="566238at2759"/>
<accession>A0A8C9RR04</accession>
<evidence type="ECO:0000256" key="1">
    <source>
        <dbReference type="RuleBase" id="RU000507"/>
    </source>
</evidence>
<keyword evidence="1" id="KW-0808">Transferase</keyword>
<dbReference type="SUPFAM" id="SSF52821">
    <property type="entry name" value="Rhodanese/Cell cycle control phosphatase"/>
    <property type="match status" value="1"/>
</dbReference>
<gene>
    <name evidence="3" type="primary">tstd3</name>
</gene>
<dbReference type="AlphaFoldDB" id="A0A8C9RR04"/>
<feature type="domain" description="Rhodanese" evidence="2">
    <location>
        <begin position="77"/>
        <end position="175"/>
    </location>
</feature>
<dbReference type="PROSITE" id="PS50206">
    <property type="entry name" value="RHODANESE_3"/>
    <property type="match status" value="1"/>
</dbReference>
<evidence type="ECO:0000259" key="2">
    <source>
        <dbReference type="PROSITE" id="PS50206"/>
    </source>
</evidence>
<evidence type="ECO:0000313" key="4">
    <source>
        <dbReference type="Proteomes" id="UP000694397"/>
    </source>
</evidence>
<dbReference type="Gene3D" id="3.40.250.10">
    <property type="entry name" value="Rhodanese-like domain"/>
    <property type="match status" value="1"/>
</dbReference>
<keyword evidence="4" id="KW-1185">Reference proteome</keyword>
<evidence type="ECO:0000313" key="3">
    <source>
        <dbReference type="Ensembl" id="ENSSFOP00015017615.1"/>
    </source>
</evidence>
<dbReference type="Pfam" id="PF00581">
    <property type="entry name" value="Rhodanese"/>
    <property type="match status" value="1"/>
</dbReference>
<dbReference type="PANTHER" id="PTHR44086:SF10">
    <property type="entry name" value="THIOSULFATE SULFURTRANSFERASE_RHODANESE-LIKE DOMAIN-CONTAINING PROTEIN 3"/>
    <property type="match status" value="1"/>
</dbReference>
<dbReference type="CDD" id="cd01519">
    <property type="entry name" value="RHOD_HSP67B2"/>
    <property type="match status" value="1"/>
</dbReference>
<dbReference type="Proteomes" id="UP000694397">
    <property type="component" value="Chromosome 8"/>
</dbReference>
<dbReference type="InterPro" id="IPR001307">
    <property type="entry name" value="Thiosulphate_STrfase_CS"/>
</dbReference>
<organism evidence="3 4">
    <name type="scientific">Scleropages formosus</name>
    <name type="common">Asian bonytongue</name>
    <name type="synonym">Osteoglossum formosum</name>
    <dbReference type="NCBI Taxonomy" id="113540"/>
    <lineage>
        <taxon>Eukaryota</taxon>
        <taxon>Metazoa</taxon>
        <taxon>Chordata</taxon>
        <taxon>Craniata</taxon>
        <taxon>Vertebrata</taxon>
        <taxon>Euteleostomi</taxon>
        <taxon>Actinopterygii</taxon>
        <taxon>Neopterygii</taxon>
        <taxon>Teleostei</taxon>
        <taxon>Osteoglossocephala</taxon>
        <taxon>Osteoglossomorpha</taxon>
        <taxon>Osteoglossiformes</taxon>
        <taxon>Osteoglossidae</taxon>
        <taxon>Scleropages</taxon>
    </lineage>
</organism>
<name>A0A8C9RR04_SCLFO</name>
<dbReference type="RefSeq" id="XP_018612623.1">
    <property type="nucleotide sequence ID" value="XM_018757107.1"/>
</dbReference>
<proteinExistence type="predicted"/>
<reference evidence="3" key="2">
    <citation type="submission" date="2025-08" db="UniProtKB">
        <authorList>
            <consortium name="Ensembl"/>
        </authorList>
    </citation>
    <scope>IDENTIFICATION</scope>
</reference>
<dbReference type="Ensembl" id="ENSSFOT00015017809.2">
    <property type="protein sequence ID" value="ENSSFOP00015017615.1"/>
    <property type="gene ID" value="ENSSFOG00015011325.2"/>
</dbReference>
<dbReference type="CTD" id="100130890"/>
<reference evidence="3" key="3">
    <citation type="submission" date="2025-09" db="UniProtKB">
        <authorList>
            <consortium name="Ensembl"/>
        </authorList>
    </citation>
    <scope>IDENTIFICATION</scope>
</reference>
<dbReference type="KEGG" id="sfm:108937284"/>
<dbReference type="PANTHER" id="PTHR44086">
    <property type="entry name" value="THIOSULFATE SULFURTRANSFERASE RDL2, MITOCHONDRIAL-RELATED"/>
    <property type="match status" value="1"/>
</dbReference>
<dbReference type="GO" id="GO:0004792">
    <property type="term" value="F:thiosulfate-cyanide sulfurtransferase activity"/>
    <property type="evidence" value="ECO:0007669"/>
    <property type="project" value="InterPro"/>
</dbReference>
<dbReference type="InterPro" id="IPR001763">
    <property type="entry name" value="Rhodanese-like_dom"/>
</dbReference>
<dbReference type="GeneTree" id="ENSGT00940000163155"/>
<protein>
    <recommendedName>
        <fullName evidence="1">Sulfurtransferase</fullName>
    </recommendedName>
</protein>
<dbReference type="InterPro" id="IPR036873">
    <property type="entry name" value="Rhodanese-like_dom_sf"/>
</dbReference>
<dbReference type="SMART" id="SM00450">
    <property type="entry name" value="RHOD"/>
    <property type="match status" value="1"/>
</dbReference>
<dbReference type="GeneID" id="108937284"/>
<reference evidence="3 4" key="1">
    <citation type="submission" date="2019-04" db="EMBL/GenBank/DDBJ databases">
        <authorList>
            <consortium name="Wellcome Sanger Institute Data Sharing"/>
        </authorList>
    </citation>
    <scope>NUCLEOTIDE SEQUENCE [LARGE SCALE GENOMIC DNA]</scope>
</reference>
<sequence length="180" mass="20143">MAVRECLKLTRIVCRVLSSRSYVATACTRELSAVPLRTQCKCALSRATRRAHLLRSFSSTAQAQHSVSHEQLKQLLSSRSAVVIDVREPWELREYGNIPGSVNVPLGQVHQALQMSAEEFREKYGSDMPSQNNLIVFSCLAGVRSKTALDTAISLGYSNVHHYPGGWEEWAKREVLQTKN</sequence>
<dbReference type="PROSITE" id="PS00683">
    <property type="entry name" value="RHODANESE_2"/>
    <property type="match status" value="1"/>
</dbReference>